<dbReference type="Proteomes" id="UP000320239">
    <property type="component" value="Unassembled WGS sequence"/>
</dbReference>
<keyword evidence="1" id="KW-1133">Transmembrane helix</keyword>
<keyword evidence="3" id="KW-1185">Reference proteome</keyword>
<evidence type="ECO:0000256" key="1">
    <source>
        <dbReference type="SAM" id="Phobius"/>
    </source>
</evidence>
<keyword evidence="1" id="KW-0472">Membrane</keyword>
<name>A0A561VLQ3_ACTTI</name>
<gene>
    <name evidence="2" type="ORF">FHX34_105413</name>
</gene>
<dbReference type="AlphaFoldDB" id="A0A561VLQ3"/>
<proteinExistence type="predicted"/>
<dbReference type="OrthoDB" id="4207230at2"/>
<protein>
    <submittedName>
        <fullName evidence="2">Uncharacterized protein</fullName>
    </submittedName>
</protein>
<feature type="transmembrane region" description="Helical" evidence="1">
    <location>
        <begin position="12"/>
        <end position="33"/>
    </location>
</feature>
<keyword evidence="1" id="KW-0812">Transmembrane</keyword>
<dbReference type="RefSeq" id="WP_145831024.1">
    <property type="nucleotide sequence ID" value="NZ_BOMX01000095.1"/>
</dbReference>
<evidence type="ECO:0000313" key="2">
    <source>
        <dbReference type="EMBL" id="TWG12546.1"/>
    </source>
</evidence>
<comment type="caution">
    <text evidence="2">The sequence shown here is derived from an EMBL/GenBank/DDBJ whole genome shotgun (WGS) entry which is preliminary data.</text>
</comment>
<dbReference type="EMBL" id="VIWY01000005">
    <property type="protein sequence ID" value="TWG12546.1"/>
    <property type="molecule type" value="Genomic_DNA"/>
</dbReference>
<feature type="transmembrane region" description="Helical" evidence="1">
    <location>
        <begin position="73"/>
        <end position="94"/>
    </location>
</feature>
<evidence type="ECO:0000313" key="3">
    <source>
        <dbReference type="Proteomes" id="UP000320239"/>
    </source>
</evidence>
<feature type="transmembrane region" description="Helical" evidence="1">
    <location>
        <begin position="155"/>
        <end position="180"/>
    </location>
</feature>
<sequence length="204" mass="22060">MDAVEVPDPPRWARIAGTVGWVAPVLGFVPLHLPWMFGVPFLAHAQSFDAWYHGRSNGTESFPNGIMGIPAGAFYLTLLAALAVLGGVLALGLTRPWGLIYPRWMPLLGGRRVPAWFPLTPTVLGSALMIGYTLTLPVQIPRAIADASPADPFTITGALIGLPIILAWTAALPLAGWSYFRRTRRTPAAKWHDTASEPHPPVTR</sequence>
<accession>A0A561VLQ3</accession>
<organism evidence="2 3">
    <name type="scientific">Actinoplanes teichomyceticus</name>
    <dbReference type="NCBI Taxonomy" id="1867"/>
    <lineage>
        <taxon>Bacteria</taxon>
        <taxon>Bacillati</taxon>
        <taxon>Actinomycetota</taxon>
        <taxon>Actinomycetes</taxon>
        <taxon>Micromonosporales</taxon>
        <taxon>Micromonosporaceae</taxon>
        <taxon>Actinoplanes</taxon>
    </lineage>
</organism>
<reference evidence="2 3" key="1">
    <citation type="submission" date="2019-06" db="EMBL/GenBank/DDBJ databases">
        <title>Sequencing the genomes of 1000 actinobacteria strains.</title>
        <authorList>
            <person name="Klenk H.-P."/>
        </authorList>
    </citation>
    <scope>NUCLEOTIDE SEQUENCE [LARGE SCALE GENOMIC DNA]</scope>
    <source>
        <strain evidence="2 3">DSM 43866</strain>
    </source>
</reference>
<feature type="transmembrane region" description="Helical" evidence="1">
    <location>
        <begin position="115"/>
        <end position="135"/>
    </location>
</feature>